<evidence type="ECO:0000256" key="4">
    <source>
        <dbReference type="PROSITE-ProRule" id="PRU00800"/>
    </source>
</evidence>
<keyword evidence="3" id="KW-0539">Nucleus</keyword>
<dbReference type="GO" id="GO:0006281">
    <property type="term" value="P:DNA repair"/>
    <property type="evidence" value="ECO:0007669"/>
    <property type="project" value="TreeGrafter"/>
</dbReference>
<dbReference type="InterPro" id="IPR014001">
    <property type="entry name" value="Helicase_ATP-bd"/>
</dbReference>
<proteinExistence type="inferred from homology"/>
<comment type="similarity">
    <text evidence="4">Belongs to the SNF2/RAD54 helicase family. SMARCAL1 subfamily.</text>
</comment>
<evidence type="ECO:0000256" key="2">
    <source>
        <dbReference type="ARBA" id="ARBA00022801"/>
    </source>
</evidence>
<dbReference type="SMART" id="SM00487">
    <property type="entry name" value="DEXDc"/>
    <property type="match status" value="1"/>
</dbReference>
<feature type="domain" description="Helicase ATP-binding" evidence="6">
    <location>
        <begin position="205"/>
        <end position="363"/>
    </location>
</feature>
<dbReference type="PANTHER" id="PTHR45766">
    <property type="entry name" value="DNA ANNEALING HELICASE AND ENDONUCLEASE ZRANB3 FAMILY MEMBER"/>
    <property type="match status" value="1"/>
</dbReference>
<keyword evidence="10" id="KW-1185">Reference proteome</keyword>
<dbReference type="GO" id="GO:0031297">
    <property type="term" value="P:replication fork processing"/>
    <property type="evidence" value="ECO:0007669"/>
    <property type="project" value="TreeGrafter"/>
</dbReference>
<sequence length="671" mass="75329">MARELTEEEKRRIAANKAEALRRAEERKRREALAAVQQKNVPFLQQPSHVIAGVSATPHPAPHQAPISSFLGASKVIAQNHKPPTPARLPKSNVQVEFSVLTSDRLKIRFSPYHVAVLEAIKSVPSRAYDSKDRTWSIDVREMKKCEEALKSLTPVDVTIEHVPDNVMKLLTDTEGKHVVPTDLSLIMDPALIERLFPFQKIGVTFGIEKNGRLLLADEMGLGKSIQALTLARYYKAEWPLLIVCPSSVKSAWKGQINKFLPAIQRIHLIDKGTDVLPDARTSNTVVIMSYDQMVIKKKELEAACYYVIIFDESHLLKDGKAKRTQVALLLSRKASRVILLSGTPALSRPAELFSQIRLVNDRLFPNFHQFAIRYCDGKQGRFCFEAKGCTNSEELTAILSKRVMIRRLKSQVLTDLPDKRREVVYLSGDKIDARMSSLQKAKKAYETTKQQNSDTKGSHECLLEYFSLTGIVKAAAVCSHILDNYFYPDAPKRKVLIFAHHQIVLDTVQVEVQKRNLKSIRIDGQTSSKDRGSLCQAFQDDPEVEVAILSMTAAGVGITLTAASVVVFAELHWNPGTLLQAEDRAHRVGQKDSVFVQYLIARNTADDIIWPLVQRKLDVLGQVNLSNETFRNAESSHLKCETQSSHPKEITDFFNHGDPECSVKRARLDD</sequence>
<dbReference type="Pfam" id="PF07443">
    <property type="entry name" value="HARP"/>
    <property type="match status" value="1"/>
</dbReference>
<accession>A0AA36GW15</accession>
<evidence type="ECO:0000256" key="5">
    <source>
        <dbReference type="SAM" id="Coils"/>
    </source>
</evidence>
<keyword evidence="2" id="KW-0378">Hydrolase</keyword>
<evidence type="ECO:0000256" key="1">
    <source>
        <dbReference type="ARBA" id="ARBA00004123"/>
    </source>
</evidence>
<dbReference type="InterPro" id="IPR027417">
    <property type="entry name" value="P-loop_NTPase"/>
</dbReference>
<feature type="domain" description="Helicase C-terminal" evidence="7">
    <location>
        <begin position="482"/>
        <end position="639"/>
    </location>
</feature>
<name>A0AA36GW15_CYLNA</name>
<dbReference type="GO" id="GO:0005524">
    <property type="term" value="F:ATP binding"/>
    <property type="evidence" value="ECO:0007669"/>
    <property type="project" value="InterPro"/>
</dbReference>
<dbReference type="InterPro" id="IPR010003">
    <property type="entry name" value="HARP_dom"/>
</dbReference>
<dbReference type="SMART" id="SM00490">
    <property type="entry name" value="HELICc"/>
    <property type="match status" value="1"/>
</dbReference>
<dbReference type="GO" id="GO:0016787">
    <property type="term" value="F:hydrolase activity"/>
    <property type="evidence" value="ECO:0007669"/>
    <property type="project" value="UniProtKB-KW"/>
</dbReference>
<dbReference type="PROSITE" id="PS51467">
    <property type="entry name" value="HARP"/>
    <property type="match status" value="1"/>
</dbReference>
<dbReference type="InterPro" id="IPR049730">
    <property type="entry name" value="SNF2/RAD54-like_C"/>
</dbReference>
<organism evidence="9 10">
    <name type="scientific">Cylicocyclus nassatus</name>
    <name type="common">Nematode worm</name>
    <dbReference type="NCBI Taxonomy" id="53992"/>
    <lineage>
        <taxon>Eukaryota</taxon>
        <taxon>Metazoa</taxon>
        <taxon>Ecdysozoa</taxon>
        <taxon>Nematoda</taxon>
        <taxon>Chromadorea</taxon>
        <taxon>Rhabditida</taxon>
        <taxon>Rhabditina</taxon>
        <taxon>Rhabditomorpha</taxon>
        <taxon>Strongyloidea</taxon>
        <taxon>Strongylidae</taxon>
        <taxon>Cylicocyclus</taxon>
    </lineage>
</organism>
<protein>
    <recommendedName>
        <fullName evidence="11">SWI/SNF-related matrix-associated actin-dependent regulator of chromatin subfamily A-like protein 1</fullName>
    </recommendedName>
</protein>
<dbReference type="InterPro" id="IPR000330">
    <property type="entry name" value="SNF2_N"/>
</dbReference>
<dbReference type="PROSITE" id="PS51192">
    <property type="entry name" value="HELICASE_ATP_BIND_1"/>
    <property type="match status" value="1"/>
</dbReference>
<dbReference type="SUPFAM" id="SSF52540">
    <property type="entry name" value="P-loop containing nucleoside triphosphate hydrolases"/>
    <property type="match status" value="2"/>
</dbReference>
<evidence type="ECO:0000256" key="3">
    <source>
        <dbReference type="ARBA" id="ARBA00023242"/>
    </source>
</evidence>
<dbReference type="CDD" id="cd18793">
    <property type="entry name" value="SF2_C_SNF"/>
    <property type="match status" value="1"/>
</dbReference>
<dbReference type="Gene3D" id="3.40.50.300">
    <property type="entry name" value="P-loop containing nucleotide triphosphate hydrolases"/>
    <property type="match status" value="1"/>
</dbReference>
<dbReference type="InterPro" id="IPR038718">
    <property type="entry name" value="SNF2-like_sf"/>
</dbReference>
<dbReference type="GO" id="GO:0043596">
    <property type="term" value="C:nuclear replication fork"/>
    <property type="evidence" value="ECO:0007669"/>
    <property type="project" value="TreeGrafter"/>
</dbReference>
<evidence type="ECO:0000259" key="6">
    <source>
        <dbReference type="PROSITE" id="PS51192"/>
    </source>
</evidence>
<dbReference type="InterPro" id="IPR001650">
    <property type="entry name" value="Helicase_C-like"/>
</dbReference>
<dbReference type="CDD" id="cd18010">
    <property type="entry name" value="DEXHc_HARP_SMARCAL1"/>
    <property type="match status" value="1"/>
</dbReference>
<dbReference type="Gene3D" id="3.40.50.10810">
    <property type="entry name" value="Tandem AAA-ATPase domain"/>
    <property type="match status" value="1"/>
</dbReference>
<gene>
    <name evidence="9" type="ORF">CYNAS_LOCUS11378</name>
</gene>
<feature type="domain" description="HARP" evidence="8">
    <location>
        <begin position="85"/>
        <end position="164"/>
    </location>
</feature>
<feature type="coiled-coil region" evidence="5">
    <location>
        <begin position="3"/>
        <end position="35"/>
    </location>
</feature>
<keyword evidence="5" id="KW-0175">Coiled coil</keyword>
<evidence type="ECO:0008006" key="11">
    <source>
        <dbReference type="Google" id="ProtNLM"/>
    </source>
</evidence>
<dbReference type="Pfam" id="PF00271">
    <property type="entry name" value="Helicase_C"/>
    <property type="match status" value="1"/>
</dbReference>
<dbReference type="Pfam" id="PF00176">
    <property type="entry name" value="SNF2-rel_dom"/>
    <property type="match status" value="1"/>
</dbReference>
<dbReference type="Proteomes" id="UP001176961">
    <property type="component" value="Unassembled WGS sequence"/>
</dbReference>
<evidence type="ECO:0000313" key="9">
    <source>
        <dbReference type="EMBL" id="CAJ0599395.1"/>
    </source>
</evidence>
<evidence type="ECO:0000259" key="7">
    <source>
        <dbReference type="PROSITE" id="PS51194"/>
    </source>
</evidence>
<dbReference type="AlphaFoldDB" id="A0AA36GW15"/>
<reference evidence="9" key="1">
    <citation type="submission" date="2023-07" db="EMBL/GenBank/DDBJ databases">
        <authorList>
            <consortium name="CYATHOMIX"/>
        </authorList>
    </citation>
    <scope>NUCLEOTIDE SEQUENCE</scope>
    <source>
        <strain evidence="9">N/A</strain>
    </source>
</reference>
<dbReference type="PANTHER" id="PTHR45766:SF6">
    <property type="entry name" value="SWI_SNF-RELATED MATRIX-ASSOCIATED ACTIN-DEPENDENT REGULATOR OF CHROMATIN SUBFAMILY A-LIKE PROTEIN 1"/>
    <property type="match status" value="1"/>
</dbReference>
<evidence type="ECO:0000313" key="10">
    <source>
        <dbReference type="Proteomes" id="UP001176961"/>
    </source>
</evidence>
<comment type="subcellular location">
    <subcellularLocation>
        <location evidence="1">Nucleus</location>
    </subcellularLocation>
</comment>
<dbReference type="EMBL" id="CATQJL010000223">
    <property type="protein sequence ID" value="CAJ0599395.1"/>
    <property type="molecule type" value="Genomic_DNA"/>
</dbReference>
<evidence type="ECO:0000259" key="8">
    <source>
        <dbReference type="PROSITE" id="PS51467"/>
    </source>
</evidence>
<dbReference type="PROSITE" id="PS51194">
    <property type="entry name" value="HELICASE_CTER"/>
    <property type="match status" value="1"/>
</dbReference>
<comment type="caution">
    <text evidence="9">The sequence shown here is derived from an EMBL/GenBank/DDBJ whole genome shotgun (WGS) entry which is preliminary data.</text>
</comment>